<dbReference type="InterPro" id="IPR001173">
    <property type="entry name" value="Glyco_trans_2-like"/>
</dbReference>
<reference evidence="5 6" key="1">
    <citation type="submission" date="2024-01" db="EMBL/GenBank/DDBJ databases">
        <title>Mesobacterium rodlantinim sp. nov., isolated from shallow sea hydrothermal systems off Kueishantao Island.</title>
        <authorList>
            <person name="Su Z."/>
            <person name="Tang K."/>
        </authorList>
    </citation>
    <scope>NUCLEOTIDE SEQUENCE [LARGE SCALE GENOMIC DNA]</scope>
    <source>
        <strain evidence="5 6">TK19101</strain>
    </source>
</reference>
<evidence type="ECO:0000313" key="5">
    <source>
        <dbReference type="EMBL" id="MEC3862685.1"/>
    </source>
</evidence>
<feature type="domain" description="Glycosyltransferase 2-like" evidence="4">
    <location>
        <begin position="26"/>
        <end position="143"/>
    </location>
</feature>
<proteinExistence type="inferred from homology"/>
<evidence type="ECO:0000256" key="1">
    <source>
        <dbReference type="ARBA" id="ARBA00006739"/>
    </source>
</evidence>
<dbReference type="EC" id="2.4.-.-" evidence="5"/>
<dbReference type="InterPro" id="IPR050834">
    <property type="entry name" value="Glycosyltransf_2"/>
</dbReference>
<comment type="caution">
    <text evidence="5">The sequence shown here is derived from an EMBL/GenBank/DDBJ whole genome shotgun (WGS) entry which is preliminary data.</text>
</comment>
<sequence>MPTPSAPPSVSSDTSARSALRRARFTIVLGAYNGEKWLADQLASYKAQTDTAWDLWVSDDGSTDATRDIIRAFAAEVGPDHAVRLIRGPGQGFATNFLSALCHPEFPAGPVALSDQDDVWHPGKLAHARAGLGTGGPVTIYGGLLRMTDAGLQPIGRSHPPKRPPGFGNALVQNVVSGNSLVLSPGALALVRRVGVPAGVPYHDWWLYQLVSGAGGSVVIDPRIVVDYRQHGQNTMGAHRGFAATLERAMQVLGRDYGSWIATNIAALQAAENELTRRNRARLRALTAVPVRPGLARMRAFARAGIYRQTRLTTLALYIAAALGRV</sequence>
<dbReference type="InterPro" id="IPR029044">
    <property type="entry name" value="Nucleotide-diphossugar_trans"/>
</dbReference>
<evidence type="ECO:0000259" key="4">
    <source>
        <dbReference type="Pfam" id="PF00535"/>
    </source>
</evidence>
<dbReference type="EMBL" id="JAYLLH010000026">
    <property type="protein sequence ID" value="MEC3862685.1"/>
    <property type="molecule type" value="Genomic_DNA"/>
</dbReference>
<dbReference type="RefSeq" id="WP_326298642.1">
    <property type="nucleotide sequence ID" value="NZ_JAYLLH010000026.1"/>
</dbReference>
<name>A0ABU6HNC9_9RHOB</name>
<dbReference type="PANTHER" id="PTHR43685">
    <property type="entry name" value="GLYCOSYLTRANSFERASE"/>
    <property type="match status" value="1"/>
</dbReference>
<dbReference type="PANTHER" id="PTHR43685:SF5">
    <property type="entry name" value="GLYCOSYLTRANSFERASE EPSE-RELATED"/>
    <property type="match status" value="1"/>
</dbReference>
<keyword evidence="3 5" id="KW-0808">Transferase</keyword>
<dbReference type="Proteomes" id="UP001348149">
    <property type="component" value="Unassembled WGS sequence"/>
</dbReference>
<keyword evidence="2 5" id="KW-0328">Glycosyltransferase</keyword>
<keyword evidence="6" id="KW-1185">Reference proteome</keyword>
<dbReference type="Pfam" id="PF00535">
    <property type="entry name" value="Glycos_transf_2"/>
    <property type="match status" value="1"/>
</dbReference>
<organism evidence="5 6">
    <name type="scientific">Mesobacterium hydrothermale</name>
    <dbReference type="NCBI Taxonomy" id="3111907"/>
    <lineage>
        <taxon>Bacteria</taxon>
        <taxon>Pseudomonadati</taxon>
        <taxon>Pseudomonadota</taxon>
        <taxon>Alphaproteobacteria</taxon>
        <taxon>Rhodobacterales</taxon>
        <taxon>Roseobacteraceae</taxon>
        <taxon>Mesobacterium</taxon>
    </lineage>
</organism>
<accession>A0ABU6HNC9</accession>
<dbReference type="GO" id="GO:0016757">
    <property type="term" value="F:glycosyltransferase activity"/>
    <property type="evidence" value="ECO:0007669"/>
    <property type="project" value="UniProtKB-KW"/>
</dbReference>
<evidence type="ECO:0000256" key="2">
    <source>
        <dbReference type="ARBA" id="ARBA00022676"/>
    </source>
</evidence>
<evidence type="ECO:0000256" key="3">
    <source>
        <dbReference type="ARBA" id="ARBA00022679"/>
    </source>
</evidence>
<protein>
    <submittedName>
        <fullName evidence="5">Glycosyltransferase</fullName>
        <ecNumber evidence="5">2.4.-.-</ecNumber>
    </submittedName>
</protein>
<comment type="similarity">
    <text evidence="1">Belongs to the glycosyltransferase 2 family.</text>
</comment>
<dbReference type="SUPFAM" id="SSF53448">
    <property type="entry name" value="Nucleotide-diphospho-sugar transferases"/>
    <property type="match status" value="1"/>
</dbReference>
<gene>
    <name evidence="5" type="ORF">VK792_15445</name>
</gene>
<evidence type="ECO:0000313" key="6">
    <source>
        <dbReference type="Proteomes" id="UP001348149"/>
    </source>
</evidence>
<dbReference type="Gene3D" id="3.90.550.10">
    <property type="entry name" value="Spore Coat Polysaccharide Biosynthesis Protein SpsA, Chain A"/>
    <property type="match status" value="1"/>
</dbReference>